<feature type="site" description="Interaction with substrate rRNA" evidence="1">
    <location>
        <position position="4"/>
    </location>
</feature>
<keyword evidence="1 2" id="KW-0489">Methyltransferase</keyword>
<dbReference type="RefSeq" id="WP_088560160.1">
    <property type="nucleotide sequence ID" value="NZ_FYEH01000002.1"/>
</dbReference>
<dbReference type="GO" id="GO:0036307">
    <property type="term" value="F:23S rRNA (adenine(2030)-N(6))-methyltransferase activity"/>
    <property type="evidence" value="ECO:0007669"/>
    <property type="project" value="UniProtKB-UniRule"/>
</dbReference>
<feature type="binding site" evidence="1">
    <location>
        <position position="119"/>
    </location>
    <ligand>
        <name>S-adenosyl-L-methionine</name>
        <dbReference type="ChEBI" id="CHEBI:59789"/>
    </ligand>
</feature>
<keyword evidence="3" id="KW-1185">Reference proteome</keyword>
<dbReference type="EMBL" id="FYEH01000002">
    <property type="protein sequence ID" value="SNB61653.1"/>
    <property type="molecule type" value="Genomic_DNA"/>
</dbReference>
<dbReference type="InterPro" id="IPR029063">
    <property type="entry name" value="SAM-dependent_MTases_sf"/>
</dbReference>
<keyword evidence="1" id="KW-0694">RNA-binding</keyword>
<evidence type="ECO:0000313" key="3">
    <source>
        <dbReference type="Proteomes" id="UP000197065"/>
    </source>
</evidence>
<keyword evidence="1" id="KW-0698">rRNA processing</keyword>
<dbReference type="OrthoDB" id="9791274at2"/>
<keyword evidence="1 2" id="KW-0808">Transferase</keyword>
<proteinExistence type="inferred from homology"/>
<feature type="binding site" evidence="1">
    <location>
        <position position="101"/>
    </location>
    <ligand>
        <name>S-adenosyl-L-methionine</name>
        <dbReference type="ChEBI" id="CHEBI:59789"/>
    </ligand>
</feature>
<keyword evidence="1" id="KW-0949">S-adenosyl-L-methionine</keyword>
<feature type="binding site" evidence="1">
    <location>
        <begin position="144"/>
        <end position="145"/>
    </location>
    <ligand>
        <name>S-adenosyl-L-methionine</name>
        <dbReference type="ChEBI" id="CHEBI:59789"/>
    </ligand>
</feature>
<dbReference type="HAMAP" id="MF_00934">
    <property type="entry name" value="23SrRNA_methyltr_J"/>
    <property type="match status" value="1"/>
</dbReference>
<dbReference type="Pfam" id="PF04378">
    <property type="entry name" value="RsmJ"/>
    <property type="match status" value="1"/>
</dbReference>
<evidence type="ECO:0000256" key="1">
    <source>
        <dbReference type="HAMAP-Rule" id="MF_00934"/>
    </source>
</evidence>
<comment type="subunit">
    <text evidence="1">Monomer.</text>
</comment>
<comment type="function">
    <text evidence="1">Specifically methylates the adenine in position 2030 of 23S rRNA.</text>
</comment>
<dbReference type="AlphaFoldDB" id="A0A212QQP8"/>
<dbReference type="InterPro" id="IPR007473">
    <property type="entry name" value="RlmJ"/>
</dbReference>
<dbReference type="PANTHER" id="PTHR37426:SF1">
    <property type="entry name" value="RIBOSOMAL RNA LARGE SUBUNIT METHYLTRANSFERASE J"/>
    <property type="match status" value="1"/>
</dbReference>
<feature type="binding site" evidence="1">
    <location>
        <position position="19"/>
    </location>
    <ligand>
        <name>S-adenosyl-L-methionine</name>
        <dbReference type="ChEBI" id="CHEBI:59789"/>
    </ligand>
</feature>
<protein>
    <recommendedName>
        <fullName evidence="1">Ribosomal RNA large subunit methyltransferase J</fullName>
        <ecNumber evidence="1">2.1.1.266</ecNumber>
    </recommendedName>
    <alternativeName>
        <fullName evidence="1">23S rRNA (adenine(2030)-N6)-methyltransferase</fullName>
    </alternativeName>
    <alternativeName>
        <fullName evidence="1">23S rRNA m6A2030 methyltransferase</fullName>
    </alternativeName>
</protein>
<feature type="binding site" evidence="1">
    <location>
        <position position="165"/>
    </location>
    <ligand>
        <name>S-adenosyl-L-methionine</name>
        <dbReference type="ChEBI" id="CHEBI:59789"/>
    </ligand>
</feature>
<dbReference type="PANTHER" id="PTHR37426">
    <property type="entry name" value="RIBOSOMAL RNA LARGE SUBUNIT METHYLTRANSFERASE J"/>
    <property type="match status" value="1"/>
</dbReference>
<comment type="similarity">
    <text evidence="1">Belongs to the RlmJ family.</text>
</comment>
<gene>
    <name evidence="1" type="primary">rlmJ</name>
    <name evidence="2" type="ORF">SAMN07250955_102319</name>
</gene>
<dbReference type="SUPFAM" id="SSF53335">
    <property type="entry name" value="S-adenosyl-L-methionine-dependent methyltransferases"/>
    <property type="match status" value="1"/>
</dbReference>
<evidence type="ECO:0000313" key="2">
    <source>
        <dbReference type="EMBL" id="SNB61653.1"/>
    </source>
</evidence>
<dbReference type="EC" id="2.1.1.266" evidence="1"/>
<reference evidence="2 3" key="1">
    <citation type="submission" date="2017-06" db="EMBL/GenBank/DDBJ databases">
        <authorList>
            <person name="Kim H.J."/>
            <person name="Triplett B.A."/>
        </authorList>
    </citation>
    <scope>NUCLEOTIDE SEQUENCE [LARGE SCALE GENOMIC DNA]</scope>
    <source>
        <strain evidence="2 3">B29T1</strain>
    </source>
</reference>
<dbReference type="GO" id="GO:0070475">
    <property type="term" value="P:rRNA base methylation"/>
    <property type="evidence" value="ECO:0007669"/>
    <property type="project" value="UniProtKB-UniRule"/>
</dbReference>
<organism evidence="2 3">
    <name type="scientific">Arboricoccus pini</name>
    <dbReference type="NCBI Taxonomy" id="1963835"/>
    <lineage>
        <taxon>Bacteria</taxon>
        <taxon>Pseudomonadati</taxon>
        <taxon>Pseudomonadota</taxon>
        <taxon>Alphaproteobacteria</taxon>
        <taxon>Geminicoccales</taxon>
        <taxon>Geminicoccaceae</taxon>
        <taxon>Arboricoccus</taxon>
    </lineage>
</organism>
<feature type="active site" description="Proton acceptor" evidence="1">
    <location>
        <position position="165"/>
    </location>
</feature>
<feature type="binding site" evidence="1">
    <location>
        <position position="42"/>
    </location>
    <ligand>
        <name>S-adenosyl-L-methionine</name>
        <dbReference type="ChEBI" id="CHEBI:59789"/>
    </ligand>
</feature>
<dbReference type="GO" id="GO:0003723">
    <property type="term" value="F:RNA binding"/>
    <property type="evidence" value="ECO:0007669"/>
    <property type="project" value="UniProtKB-UniRule"/>
</dbReference>
<accession>A0A212QQP8</accession>
<dbReference type="Proteomes" id="UP000197065">
    <property type="component" value="Unassembled WGS sequence"/>
</dbReference>
<dbReference type="Gene3D" id="3.40.50.150">
    <property type="entry name" value="Vaccinia Virus protein VP39"/>
    <property type="match status" value="1"/>
</dbReference>
<dbReference type="GO" id="GO:0005829">
    <property type="term" value="C:cytosol"/>
    <property type="evidence" value="ECO:0007669"/>
    <property type="project" value="TreeGrafter"/>
</dbReference>
<sequence>MLSYRHAFHAGNQADMLKHALFCFTLAYALQKPRPLFVLDTHAGAGSYDLETAMALKTGEAMAGIGRLLPLAGEAPSLFQDYLRLVRAANGKGPLRRYPGSPALAAAMLRHGDRLCLIELHPTDHQTLIATFASQRRVRVTREDGLKGLLARLPPAERRAVVLIDPSYEIKKDYEDVVAGLTAAYRRFPTGTYILWYPVVDRARIDAMMTDIAGSGMRRLFRLEWGEQPDSLGHGMTASGMVVVNPPYTLPEAAESGLEWLATHLGAGGPRLAEWLVGE</sequence>
<comment type="catalytic activity">
    <reaction evidence="1">
        <text>adenosine(2030) in 23S rRNA + S-adenosyl-L-methionine = N(6)-methyladenosine(2030) in 23S rRNA + S-adenosyl-L-homocysteine + H(+)</text>
        <dbReference type="Rhea" id="RHEA:43736"/>
        <dbReference type="Rhea" id="RHEA-COMP:10668"/>
        <dbReference type="Rhea" id="RHEA-COMP:10669"/>
        <dbReference type="ChEBI" id="CHEBI:15378"/>
        <dbReference type="ChEBI" id="CHEBI:57856"/>
        <dbReference type="ChEBI" id="CHEBI:59789"/>
        <dbReference type="ChEBI" id="CHEBI:74411"/>
        <dbReference type="ChEBI" id="CHEBI:74449"/>
        <dbReference type="EC" id="2.1.1.266"/>
    </reaction>
</comment>
<name>A0A212QQP8_9PROT</name>